<proteinExistence type="predicted"/>
<name>A0ABP8AZV8_9MICO</name>
<organism evidence="1 2">
    <name type="scientific">Gryllotalpicola kribbensis</name>
    <dbReference type="NCBI Taxonomy" id="993084"/>
    <lineage>
        <taxon>Bacteria</taxon>
        <taxon>Bacillati</taxon>
        <taxon>Actinomycetota</taxon>
        <taxon>Actinomycetes</taxon>
        <taxon>Micrococcales</taxon>
        <taxon>Microbacteriaceae</taxon>
        <taxon>Gryllotalpicola</taxon>
    </lineage>
</organism>
<dbReference type="Proteomes" id="UP001500213">
    <property type="component" value="Unassembled WGS sequence"/>
</dbReference>
<evidence type="ECO:0000313" key="1">
    <source>
        <dbReference type="EMBL" id="GAA4194180.1"/>
    </source>
</evidence>
<keyword evidence="2" id="KW-1185">Reference proteome</keyword>
<sequence length="116" mass="12977">MASALELTARGHWVNAWFMYLLGRPVLVIDGEEHRAEWRRPSRVPVAAGKHSIAVGVRYLALPWLLGLRERSYVVPEDATLRLSAKNGPLNNEPFYVEISGVEASEPAPRRSETAE</sequence>
<dbReference type="EMBL" id="BAABBX010000016">
    <property type="protein sequence ID" value="GAA4194180.1"/>
    <property type="molecule type" value="Genomic_DNA"/>
</dbReference>
<protein>
    <submittedName>
        <fullName evidence="1">Uncharacterized protein</fullName>
    </submittedName>
</protein>
<reference evidence="2" key="1">
    <citation type="journal article" date="2019" name="Int. J. Syst. Evol. Microbiol.">
        <title>The Global Catalogue of Microorganisms (GCM) 10K type strain sequencing project: providing services to taxonomists for standard genome sequencing and annotation.</title>
        <authorList>
            <consortium name="The Broad Institute Genomics Platform"/>
            <consortium name="The Broad Institute Genome Sequencing Center for Infectious Disease"/>
            <person name="Wu L."/>
            <person name="Ma J."/>
        </authorList>
    </citation>
    <scope>NUCLEOTIDE SEQUENCE [LARGE SCALE GENOMIC DNA]</scope>
    <source>
        <strain evidence="2">JCM 17593</strain>
    </source>
</reference>
<evidence type="ECO:0000313" key="2">
    <source>
        <dbReference type="Proteomes" id="UP001500213"/>
    </source>
</evidence>
<gene>
    <name evidence="1" type="ORF">GCM10022288_29240</name>
</gene>
<dbReference type="RefSeq" id="WP_344778176.1">
    <property type="nucleotide sequence ID" value="NZ_BAABBX010000016.1"/>
</dbReference>
<accession>A0ABP8AZV8</accession>
<comment type="caution">
    <text evidence="1">The sequence shown here is derived from an EMBL/GenBank/DDBJ whole genome shotgun (WGS) entry which is preliminary data.</text>
</comment>